<proteinExistence type="predicted"/>
<keyword evidence="2" id="KW-1185">Reference proteome</keyword>
<reference evidence="1 2" key="1">
    <citation type="journal article" date="2021" name="Nat. Plants">
        <title>The Taxus genome provides insights into paclitaxel biosynthesis.</title>
        <authorList>
            <person name="Xiong X."/>
            <person name="Gou J."/>
            <person name="Liao Q."/>
            <person name="Li Y."/>
            <person name="Zhou Q."/>
            <person name="Bi G."/>
            <person name="Li C."/>
            <person name="Du R."/>
            <person name="Wang X."/>
            <person name="Sun T."/>
            <person name="Guo L."/>
            <person name="Liang H."/>
            <person name="Lu P."/>
            <person name="Wu Y."/>
            <person name="Zhang Z."/>
            <person name="Ro D.K."/>
            <person name="Shang Y."/>
            <person name="Huang S."/>
            <person name="Yan J."/>
        </authorList>
    </citation>
    <scope>NUCLEOTIDE SEQUENCE [LARGE SCALE GENOMIC DNA]</scope>
    <source>
        <strain evidence="1">Ta-2019</strain>
    </source>
</reference>
<protein>
    <submittedName>
        <fullName evidence="1">Uncharacterized protein</fullName>
    </submittedName>
</protein>
<feature type="non-terminal residue" evidence="1">
    <location>
        <position position="1"/>
    </location>
</feature>
<sequence length="105" mass="12117">CQNQIDYEAYQGQGDAYDGDSYAEDVGLLEKIPKMKAGMVQLRETAQMWAFIISYRVPCPWEGPFPRHDIPQEKLDFMVKVLPQLTRWAEEIGAYEKSVRQALSM</sequence>
<feature type="non-terminal residue" evidence="1">
    <location>
        <position position="105"/>
    </location>
</feature>
<accession>A0AA38H124</accession>
<name>A0AA38H124_TAXCH</name>
<comment type="caution">
    <text evidence="1">The sequence shown here is derived from an EMBL/GenBank/DDBJ whole genome shotgun (WGS) entry which is preliminary data.</text>
</comment>
<dbReference type="EMBL" id="JAHRHJ020000001">
    <property type="protein sequence ID" value="KAH9331525.1"/>
    <property type="molecule type" value="Genomic_DNA"/>
</dbReference>
<dbReference type="Proteomes" id="UP000824469">
    <property type="component" value="Unassembled WGS sequence"/>
</dbReference>
<evidence type="ECO:0000313" key="2">
    <source>
        <dbReference type="Proteomes" id="UP000824469"/>
    </source>
</evidence>
<dbReference type="AlphaFoldDB" id="A0AA38H124"/>
<gene>
    <name evidence="1" type="ORF">KI387_003633</name>
</gene>
<evidence type="ECO:0000313" key="1">
    <source>
        <dbReference type="EMBL" id="KAH9331525.1"/>
    </source>
</evidence>
<organism evidence="1 2">
    <name type="scientific">Taxus chinensis</name>
    <name type="common">Chinese yew</name>
    <name type="synonym">Taxus wallichiana var. chinensis</name>
    <dbReference type="NCBI Taxonomy" id="29808"/>
    <lineage>
        <taxon>Eukaryota</taxon>
        <taxon>Viridiplantae</taxon>
        <taxon>Streptophyta</taxon>
        <taxon>Embryophyta</taxon>
        <taxon>Tracheophyta</taxon>
        <taxon>Spermatophyta</taxon>
        <taxon>Pinopsida</taxon>
        <taxon>Pinidae</taxon>
        <taxon>Conifers II</taxon>
        <taxon>Cupressales</taxon>
        <taxon>Taxaceae</taxon>
        <taxon>Taxus</taxon>
    </lineage>
</organism>